<gene>
    <name evidence="9" type="ORF">CFAM422_010907</name>
</gene>
<feature type="transmembrane region" description="Helical" evidence="7">
    <location>
        <begin position="305"/>
        <end position="323"/>
    </location>
</feature>
<feature type="transmembrane region" description="Helical" evidence="7">
    <location>
        <begin position="203"/>
        <end position="228"/>
    </location>
</feature>
<evidence type="ECO:0000256" key="1">
    <source>
        <dbReference type="ARBA" id="ARBA00004141"/>
    </source>
</evidence>
<keyword evidence="10" id="KW-1185">Reference proteome</keyword>
<reference evidence="9 10" key="1">
    <citation type="submission" date="2018-06" db="EMBL/GenBank/DDBJ databases">
        <title>Genome analysis of cellulolytic fungus Trichoderma lentiforme CFAM-422.</title>
        <authorList>
            <person name="Steindorff A.S."/>
            <person name="Formighieri E.F."/>
            <person name="Midorikawa G.E.O."/>
            <person name="Tamietti M.S."/>
            <person name="Ramos E.Z."/>
            <person name="Silva A.S."/>
            <person name="Bon E.P.S."/>
            <person name="Mendes T.D."/>
            <person name="Damaso M.C.T."/>
            <person name="Favaro L.C.L."/>
        </authorList>
    </citation>
    <scope>NUCLEOTIDE SEQUENCE [LARGE SCALE GENOMIC DNA]</scope>
    <source>
        <strain evidence="9 10">CFAM-422</strain>
    </source>
</reference>
<evidence type="ECO:0000256" key="2">
    <source>
        <dbReference type="ARBA" id="ARBA00008066"/>
    </source>
</evidence>
<dbReference type="Pfam" id="PF01490">
    <property type="entry name" value="Aa_trans"/>
    <property type="match status" value="1"/>
</dbReference>
<dbReference type="EMBL" id="QLNT01000022">
    <property type="protein sequence ID" value="KAF3060749.1"/>
    <property type="molecule type" value="Genomic_DNA"/>
</dbReference>
<name>A0A9P5C7U7_9HYPO</name>
<proteinExistence type="inferred from homology"/>
<dbReference type="InterPro" id="IPR013057">
    <property type="entry name" value="AA_transpt_TM"/>
</dbReference>
<feature type="transmembrane region" description="Helical" evidence="7">
    <location>
        <begin position="265"/>
        <end position="285"/>
    </location>
</feature>
<evidence type="ECO:0000256" key="7">
    <source>
        <dbReference type="SAM" id="Phobius"/>
    </source>
</evidence>
<dbReference type="PANTHER" id="PTHR22950">
    <property type="entry name" value="AMINO ACID TRANSPORTER"/>
    <property type="match status" value="1"/>
</dbReference>
<dbReference type="GO" id="GO:0015179">
    <property type="term" value="F:L-amino acid transmembrane transporter activity"/>
    <property type="evidence" value="ECO:0007669"/>
    <property type="project" value="TreeGrafter"/>
</dbReference>
<feature type="transmembrane region" description="Helical" evidence="7">
    <location>
        <begin position="491"/>
        <end position="514"/>
    </location>
</feature>
<accession>A0A9P5C7U7</accession>
<keyword evidence="3 7" id="KW-0812">Transmembrane</keyword>
<feature type="non-terminal residue" evidence="9">
    <location>
        <position position="1"/>
    </location>
</feature>
<dbReference type="GO" id="GO:0016020">
    <property type="term" value="C:membrane"/>
    <property type="evidence" value="ECO:0007669"/>
    <property type="project" value="UniProtKB-SubCell"/>
</dbReference>
<sequence length="538" mass="58387">PWVPINSIPFSVSPSTYRLYLGIPSSLWVFTHELLLYTGPRPVQPSSQYLTLLTFYRYIIYTQVSDMSDTSITSPSGSEKGRYDSKKIVNPNLSDEATGETGEEFREDAERAIAAAGEHKFNRLGWKRLTVVLIVEAIALGSLSLPSAFATLGMVAGTICSVGLGLLAIYTSDLVGMVKIKFPEVAHYADAARLVAGRFGYELVGAMFALQLILLIGSHCLTGAIALLNISDNAICSLGFAAISAIILWLLALPPSFTEMAILGYIDFASIIIAIGITMIATGIKATHDGGLSAVPWSAWPKEDLTFVDAFIAITNIVFAYSFSICQFSFMDEMHTPKDYKKSIWALGLIEIAIYTITGAVIYAFVGPDVKSPALLSAGPLISKVAFGIGLPVIFISGSINGTVVGRFIFSRAFKNSIIRYINTPRAYIIWASMLAVLTIIAWVIAEAIPFFSDLLAISSSLFISGFTYYFPAIFWFMLLKEGSMFERKNLVHLILSSLSMIVGLVVLVAGTYASAVDIKNQYRDGSVRSPFTCAPLA</sequence>
<feature type="transmembrane region" description="Helical" evidence="7">
    <location>
        <begin position="427"/>
        <end position="446"/>
    </location>
</feature>
<evidence type="ECO:0000313" key="10">
    <source>
        <dbReference type="Proteomes" id="UP000801864"/>
    </source>
</evidence>
<dbReference type="PANTHER" id="PTHR22950:SF8">
    <property type="entry name" value="AMINO ACID TRANSPORTER (EUROFUNG)"/>
    <property type="match status" value="1"/>
</dbReference>
<organism evidence="9 10">
    <name type="scientific">Trichoderma lentiforme</name>
    <dbReference type="NCBI Taxonomy" id="1567552"/>
    <lineage>
        <taxon>Eukaryota</taxon>
        <taxon>Fungi</taxon>
        <taxon>Dikarya</taxon>
        <taxon>Ascomycota</taxon>
        <taxon>Pezizomycotina</taxon>
        <taxon>Sordariomycetes</taxon>
        <taxon>Hypocreomycetidae</taxon>
        <taxon>Hypocreales</taxon>
        <taxon>Hypocreaceae</taxon>
        <taxon>Trichoderma</taxon>
    </lineage>
</organism>
<comment type="similarity">
    <text evidence="2">Belongs to the amino acid/polyamine transporter 2 family.</text>
</comment>
<evidence type="ECO:0000256" key="4">
    <source>
        <dbReference type="ARBA" id="ARBA00022989"/>
    </source>
</evidence>
<evidence type="ECO:0000256" key="6">
    <source>
        <dbReference type="SAM" id="MobiDB-lite"/>
    </source>
</evidence>
<evidence type="ECO:0000256" key="5">
    <source>
        <dbReference type="ARBA" id="ARBA00023136"/>
    </source>
</evidence>
<feature type="transmembrane region" description="Helical" evidence="7">
    <location>
        <begin position="385"/>
        <end position="406"/>
    </location>
</feature>
<dbReference type="AlphaFoldDB" id="A0A9P5C7U7"/>
<evidence type="ECO:0000259" key="8">
    <source>
        <dbReference type="Pfam" id="PF01490"/>
    </source>
</evidence>
<feature type="transmembrane region" description="Helical" evidence="7">
    <location>
        <begin position="234"/>
        <end position="253"/>
    </location>
</feature>
<feature type="transmembrane region" description="Helical" evidence="7">
    <location>
        <begin position="344"/>
        <end position="365"/>
    </location>
</feature>
<feature type="region of interest" description="Disordered" evidence="6">
    <location>
        <begin position="69"/>
        <end position="104"/>
    </location>
</feature>
<keyword evidence="5 7" id="KW-0472">Membrane</keyword>
<comment type="caution">
    <text evidence="9">The sequence shown here is derived from an EMBL/GenBank/DDBJ whole genome shotgun (WGS) entry which is preliminary data.</text>
</comment>
<feature type="transmembrane region" description="Helical" evidence="7">
    <location>
        <begin position="152"/>
        <end position="171"/>
    </location>
</feature>
<dbReference type="Proteomes" id="UP000801864">
    <property type="component" value="Unassembled WGS sequence"/>
</dbReference>
<evidence type="ECO:0000313" key="9">
    <source>
        <dbReference type="EMBL" id="KAF3060749.1"/>
    </source>
</evidence>
<evidence type="ECO:0000256" key="3">
    <source>
        <dbReference type="ARBA" id="ARBA00022692"/>
    </source>
</evidence>
<protein>
    <submittedName>
        <fullName evidence="9">N amino acid transport system protein</fullName>
    </submittedName>
</protein>
<keyword evidence="4 7" id="KW-1133">Transmembrane helix</keyword>
<feature type="transmembrane region" description="Helical" evidence="7">
    <location>
        <begin position="458"/>
        <end position="479"/>
    </location>
</feature>
<feature type="domain" description="Amino acid transporter transmembrane" evidence="8">
    <location>
        <begin position="124"/>
        <end position="515"/>
    </location>
</feature>
<comment type="subcellular location">
    <subcellularLocation>
        <location evidence="1">Membrane</location>
        <topology evidence="1">Multi-pass membrane protein</topology>
    </subcellularLocation>
</comment>